<comment type="caution">
    <text evidence="2">The sequence shown here is derived from an EMBL/GenBank/DDBJ whole genome shotgun (WGS) entry which is preliminary data.</text>
</comment>
<dbReference type="AlphaFoldDB" id="A0A8T9CDI1"/>
<reference evidence="2 3" key="1">
    <citation type="submission" date="2018-05" db="EMBL/GenBank/DDBJ databases">
        <title>Genome sequencing and assembly of the regulated plant pathogen Lachnellula willkommii and related sister species for the development of diagnostic species identification markers.</title>
        <authorList>
            <person name="Giroux E."/>
            <person name="Bilodeau G."/>
        </authorList>
    </citation>
    <scope>NUCLEOTIDE SEQUENCE [LARGE SCALE GENOMIC DNA]</scope>
    <source>
        <strain evidence="2 3">CBS 268.59</strain>
    </source>
</reference>
<dbReference type="OrthoDB" id="268428at2759"/>
<feature type="region of interest" description="Disordered" evidence="1">
    <location>
        <begin position="339"/>
        <end position="367"/>
    </location>
</feature>
<keyword evidence="3" id="KW-1185">Reference proteome</keyword>
<sequence>MSSQSQSFVEIDPQGDLTLVVVEYDYNATSGNGEHPVLRSASFKVSREILLGAEDDDYWLKLLSGGFSEAGSNQITLEDDSVAAMELWLRVFHDAFVDESYDLPIKEVWHAIQLSHKYFFHLEKLDSWFKAYWRKMEKKSLKLEELKELMYPCWEFEHATAFAYVTKRLVLETAGHVEERNPTRFGNLHCNHRMIRLFEPLDTFCPNNCEVHEKCIAAYLEGVKRTGIWPLQHQQKKSNKSIIDSSGFVNWTCVVPDEACFSCTYKLGGSHIRQTREDILEYWDGLCLNCMDVSNPKTGDSDDDYWVHNDLKEWDSDCLLPHSRNTWYFSFMGRPESMNSFRDEQQSRKRGRNDREEFGSAKRARFH</sequence>
<evidence type="ECO:0000313" key="3">
    <source>
        <dbReference type="Proteomes" id="UP000469558"/>
    </source>
</evidence>
<accession>A0A8T9CDI1</accession>
<dbReference type="EMBL" id="QGMK01000169">
    <property type="protein sequence ID" value="TVY83648.1"/>
    <property type="molecule type" value="Genomic_DNA"/>
</dbReference>
<evidence type="ECO:0000313" key="2">
    <source>
        <dbReference type="EMBL" id="TVY83648.1"/>
    </source>
</evidence>
<name>A0A8T9CDI1_9HELO</name>
<gene>
    <name evidence="2" type="ORF">LSUE1_G002598</name>
</gene>
<protein>
    <submittedName>
        <fullName evidence="2">Uncharacterized protein</fullName>
    </submittedName>
</protein>
<dbReference type="Proteomes" id="UP000469558">
    <property type="component" value="Unassembled WGS sequence"/>
</dbReference>
<evidence type="ECO:0000256" key="1">
    <source>
        <dbReference type="SAM" id="MobiDB-lite"/>
    </source>
</evidence>
<feature type="compositionally biased region" description="Basic and acidic residues" evidence="1">
    <location>
        <begin position="341"/>
        <end position="360"/>
    </location>
</feature>
<organism evidence="2 3">
    <name type="scientific">Lachnellula suecica</name>
    <dbReference type="NCBI Taxonomy" id="602035"/>
    <lineage>
        <taxon>Eukaryota</taxon>
        <taxon>Fungi</taxon>
        <taxon>Dikarya</taxon>
        <taxon>Ascomycota</taxon>
        <taxon>Pezizomycotina</taxon>
        <taxon>Leotiomycetes</taxon>
        <taxon>Helotiales</taxon>
        <taxon>Lachnaceae</taxon>
        <taxon>Lachnellula</taxon>
    </lineage>
</organism>
<proteinExistence type="predicted"/>